<name>A0ABD1E215_HYPHA</name>
<protein>
    <submittedName>
        <fullName evidence="2">Uncharacterized protein</fullName>
    </submittedName>
</protein>
<evidence type="ECO:0000313" key="3">
    <source>
        <dbReference type="Proteomes" id="UP001566132"/>
    </source>
</evidence>
<evidence type="ECO:0000256" key="1">
    <source>
        <dbReference type="SAM" id="MobiDB-lite"/>
    </source>
</evidence>
<sequence>MELINESPLRDTSNIIQRVQTPSKLYGEPSVSHFVEPCKASRKLTFIFSKSEKENAYSVKRKYPSLTPEKPIPKPLNTAVSPDLFDDDAIEIRPSCFEVQPSAEVKQIEKLGEKLDQKLLKQASKSVSGVLPPPSLTVIHMSVGDILNKLEENKTFWFWNEQENVQTEDSLNSNGENKSLLLSTSLEVVKKLEWPHVLDARCHGLHYNCGKVSEEIVDLCDKYQKRSVTAETQSSCTVFEEQSCQSSPSKRKLVKSRWGGTKSPGRRLSHLARRRITFSNASLQAGGLSLVGSRARQILVDAKKMDLLNKRKSPRRSPRKTPNRSPKLKTRTPSSSAKKKLAMRFRKLAGELENSGHLSSESPNSSRDSTSSLFAPEKPQLRRALFASPRKISPIKNKSPFKQFNFEKKRKRSESDDAQPTKFFRSMSMHVKPVSSSDKLNFVSRSQSELNISVNKNQQFELNDQIKKKLLWAVSAALQSQNITHTDPQWKVFASVLARVTRRFFASQINAKGGVTEKLQRIARYHVISVIKGKSVDEIVNEYLRNKAKVYRPQGYVPPDDVKPRSGIKENVFQDRANTMESWEKKRQEVTYKPVFSENKIDRIRKVINFGAC</sequence>
<comment type="caution">
    <text evidence="2">The sequence shown here is derived from an EMBL/GenBank/DDBJ whole genome shotgun (WGS) entry which is preliminary data.</text>
</comment>
<feature type="region of interest" description="Disordered" evidence="1">
    <location>
        <begin position="352"/>
        <end position="422"/>
    </location>
</feature>
<accession>A0ABD1E215</accession>
<dbReference type="EMBL" id="JBDJPC010000016">
    <property type="protein sequence ID" value="KAL1487997.1"/>
    <property type="molecule type" value="Genomic_DNA"/>
</dbReference>
<organism evidence="2 3">
    <name type="scientific">Hypothenemus hampei</name>
    <name type="common">Coffee berry borer</name>
    <dbReference type="NCBI Taxonomy" id="57062"/>
    <lineage>
        <taxon>Eukaryota</taxon>
        <taxon>Metazoa</taxon>
        <taxon>Ecdysozoa</taxon>
        <taxon>Arthropoda</taxon>
        <taxon>Hexapoda</taxon>
        <taxon>Insecta</taxon>
        <taxon>Pterygota</taxon>
        <taxon>Neoptera</taxon>
        <taxon>Endopterygota</taxon>
        <taxon>Coleoptera</taxon>
        <taxon>Polyphaga</taxon>
        <taxon>Cucujiformia</taxon>
        <taxon>Curculionidae</taxon>
        <taxon>Scolytinae</taxon>
        <taxon>Hypothenemus</taxon>
    </lineage>
</organism>
<keyword evidence="3" id="KW-1185">Reference proteome</keyword>
<feature type="region of interest" description="Disordered" evidence="1">
    <location>
        <begin position="303"/>
        <end position="340"/>
    </location>
</feature>
<evidence type="ECO:0000313" key="2">
    <source>
        <dbReference type="EMBL" id="KAL1487997.1"/>
    </source>
</evidence>
<feature type="compositionally biased region" description="Basic residues" evidence="1">
    <location>
        <begin position="310"/>
        <end position="330"/>
    </location>
</feature>
<reference evidence="2 3" key="1">
    <citation type="submission" date="2024-05" db="EMBL/GenBank/DDBJ databases">
        <title>Genetic variation in Jamaican populations of the coffee berry borer (Hypothenemus hampei).</title>
        <authorList>
            <person name="Errbii M."/>
            <person name="Myrie A."/>
        </authorList>
    </citation>
    <scope>NUCLEOTIDE SEQUENCE [LARGE SCALE GENOMIC DNA]</scope>
    <source>
        <strain evidence="2">JA-Hopewell-2020-01-JO</strain>
        <tissue evidence="2">Whole body</tissue>
    </source>
</reference>
<gene>
    <name evidence="2" type="ORF">ABEB36_015376</name>
</gene>
<feature type="compositionally biased region" description="Polar residues" evidence="1">
    <location>
        <begin position="356"/>
        <end position="373"/>
    </location>
</feature>
<dbReference type="AlphaFoldDB" id="A0ABD1E215"/>
<dbReference type="Proteomes" id="UP001566132">
    <property type="component" value="Unassembled WGS sequence"/>
</dbReference>
<proteinExistence type="predicted"/>